<feature type="region of interest" description="Disordered" evidence="6">
    <location>
        <begin position="1855"/>
        <end position="1875"/>
    </location>
</feature>
<evidence type="ECO:0000256" key="5">
    <source>
        <dbReference type="ARBA" id="ARBA00023136"/>
    </source>
</evidence>
<name>A0A077ZUT0_STYLE</name>
<keyword evidence="3" id="KW-0677">Repeat</keyword>
<evidence type="ECO:0000256" key="3">
    <source>
        <dbReference type="ARBA" id="ARBA00022737"/>
    </source>
</evidence>
<feature type="transmembrane region" description="Helical" evidence="7">
    <location>
        <begin position="1588"/>
        <end position="1606"/>
    </location>
</feature>
<evidence type="ECO:0000256" key="6">
    <source>
        <dbReference type="SAM" id="MobiDB-lite"/>
    </source>
</evidence>
<evidence type="ECO:0000256" key="1">
    <source>
        <dbReference type="ARBA" id="ARBA00004141"/>
    </source>
</evidence>
<dbReference type="InParanoid" id="A0A077ZUT0"/>
<feature type="transmembrane region" description="Helical" evidence="7">
    <location>
        <begin position="1655"/>
        <end position="1675"/>
    </location>
</feature>
<feature type="transmembrane region" description="Helical" evidence="7">
    <location>
        <begin position="1618"/>
        <end position="1635"/>
    </location>
</feature>
<feature type="transmembrane region" description="Helical" evidence="7">
    <location>
        <begin position="1513"/>
        <end position="1533"/>
    </location>
</feature>
<feature type="transmembrane region" description="Helical" evidence="7">
    <location>
        <begin position="1549"/>
        <end position="1568"/>
    </location>
</feature>
<evidence type="ECO:0000256" key="4">
    <source>
        <dbReference type="ARBA" id="ARBA00022989"/>
    </source>
</evidence>
<gene>
    <name evidence="9" type="primary">Contig18757.g19914</name>
    <name evidence="9" type="ORF">STYLEM_2649</name>
</gene>
<dbReference type="GO" id="GO:0098703">
    <property type="term" value="P:calcium ion import across plasma membrane"/>
    <property type="evidence" value="ECO:0007669"/>
    <property type="project" value="TreeGrafter"/>
</dbReference>
<dbReference type="PANTHER" id="PTHR10582">
    <property type="entry name" value="TRANSIENT RECEPTOR POTENTIAL ION CHANNEL PROTEIN"/>
    <property type="match status" value="1"/>
</dbReference>
<organism evidence="9 10">
    <name type="scientific">Stylonychia lemnae</name>
    <name type="common">Ciliate</name>
    <dbReference type="NCBI Taxonomy" id="5949"/>
    <lineage>
        <taxon>Eukaryota</taxon>
        <taxon>Sar</taxon>
        <taxon>Alveolata</taxon>
        <taxon>Ciliophora</taxon>
        <taxon>Intramacronucleata</taxon>
        <taxon>Spirotrichea</taxon>
        <taxon>Stichotrichia</taxon>
        <taxon>Sporadotrichida</taxon>
        <taxon>Oxytrichidae</taxon>
        <taxon>Stylonychinae</taxon>
        <taxon>Stylonychia</taxon>
    </lineage>
</organism>
<feature type="transmembrane region" description="Helical" evidence="7">
    <location>
        <begin position="1715"/>
        <end position="1739"/>
    </location>
</feature>
<evidence type="ECO:0000256" key="7">
    <source>
        <dbReference type="SAM" id="Phobius"/>
    </source>
</evidence>
<proteinExistence type="predicted"/>
<dbReference type="EMBL" id="CCKQ01002562">
    <property type="protein sequence ID" value="CDW73665.1"/>
    <property type="molecule type" value="Genomic_DNA"/>
</dbReference>
<dbReference type="PANTHER" id="PTHR10582:SF2">
    <property type="entry name" value="INACTIVE"/>
    <property type="match status" value="1"/>
</dbReference>
<feature type="region of interest" description="Disordered" evidence="6">
    <location>
        <begin position="845"/>
        <end position="887"/>
    </location>
</feature>
<dbReference type="Proteomes" id="UP000039865">
    <property type="component" value="Unassembled WGS sequence"/>
</dbReference>
<evidence type="ECO:0000313" key="9">
    <source>
        <dbReference type="EMBL" id="CDW73665.1"/>
    </source>
</evidence>
<dbReference type="GO" id="GO:0005886">
    <property type="term" value="C:plasma membrane"/>
    <property type="evidence" value="ECO:0007669"/>
    <property type="project" value="TreeGrafter"/>
</dbReference>
<dbReference type="InterPro" id="IPR005821">
    <property type="entry name" value="Ion_trans_dom"/>
</dbReference>
<keyword evidence="2 7" id="KW-0812">Transmembrane</keyword>
<feature type="domain" description="Ion transport" evidence="8">
    <location>
        <begin position="1523"/>
        <end position="1753"/>
    </location>
</feature>
<comment type="subcellular location">
    <subcellularLocation>
        <location evidence="1">Membrane</location>
        <topology evidence="1">Multi-pass membrane protein</topology>
    </subcellularLocation>
</comment>
<feature type="compositionally biased region" description="Basic residues" evidence="6">
    <location>
        <begin position="845"/>
        <end position="866"/>
    </location>
</feature>
<feature type="transmembrane region" description="Helical" evidence="7">
    <location>
        <begin position="1687"/>
        <end position="1703"/>
    </location>
</feature>
<dbReference type="GO" id="GO:0005216">
    <property type="term" value="F:monoatomic ion channel activity"/>
    <property type="evidence" value="ECO:0007669"/>
    <property type="project" value="InterPro"/>
</dbReference>
<accession>A0A077ZUT0</accession>
<keyword evidence="10" id="KW-1185">Reference proteome</keyword>
<keyword evidence="4 7" id="KW-1133">Transmembrane helix</keyword>
<evidence type="ECO:0000256" key="2">
    <source>
        <dbReference type="ARBA" id="ARBA00022692"/>
    </source>
</evidence>
<dbReference type="InterPro" id="IPR024862">
    <property type="entry name" value="TRPV"/>
</dbReference>
<evidence type="ECO:0000259" key="8">
    <source>
        <dbReference type="Pfam" id="PF00520"/>
    </source>
</evidence>
<dbReference type="Pfam" id="PF00520">
    <property type="entry name" value="Ion_trans"/>
    <property type="match status" value="1"/>
</dbReference>
<sequence>MFQTESFKKTSQKSLLDNHSLDHKDNFQINYGVKVGNAKSQIEDEDFESLEDLNLLKSEKQKFLDKYSINIDLPYPTITLLFVNYCLPNDINDDKSMILHQETDMEIQGGFQVIKELVFQGKRSMILLSIENIKGQTAFSENGEFLAYIPANEPQVLNIVDSRTFENLQDIKFVPFKKTVSLVYLKRVEFYDFQMENFTLQDALQQRKILNISDTYIGILCLQFKQEKSDQNEGKIALKTYDPDRSQPIIHFFSFINDKIVYSLKNIRVVKFDQLGEQIPQKFIVKITQDMKDAMISLILGKKDPHCLLERNQILTYQYKIESQILTQISQKRRVEKIITLGNFYETLPINNFVTLECTNQSEEYLVNFGEDQHIIFRLPQYSSKPDFITAFASVNQSDEIIVKFIVLRDQEKISHYSFTQVIKTAFDNMIRVHSVNIGGAEIDSNLQMLKQDSSMFNFDSADTFSELREYEEFVFSDLKYPFICHSDIKGNIKVNVMDNSQSSYIVPPPQITIEKRMKKLKMQGQQMLLILMEDDKFYYIYKLNLKERSYLNQQEFIIRLQKSYLQEGTIIEDFFLHSKLQNKAQKYLPIKSKGYSASFFYLSQPDYSLRVFYQIQNIPQHTLIARDVSNFRIVGDRLFYVHSQMYLESLDTLNFELEKIVHYEYLDGKIIKIIDCASSNTLALYMVSSQNQHLLKFYNLASQTTIIETMTITISNRYLINNLRLHNTGHIENSQDKQILLYSNGNQIFSINDKLPSSDNSYVFRDIFELDQDQSQIIGNLLFDRQSHRTMAIQKFKKIRYKKGVLLPSFLSYNSIKLQQNENGQFQNQRISFIINCKTISHNHNHQASHHHHHSEQEHHHKHGNHSNSNKSNHHHHSSNEKEMEEDLIGTFDLQEKSFLVQDLRGFQITKQELSDQIPNTFGKVKAISSKFSKILLHDQSKNLVNVFNLTLNVETKHLNVEAYGTLQLGQQASGKLSQVIIQSLERQAMIDTLHKEFFRINNNGDILHIQENGETLRKQFMIYSKHFDCKDEKYCQGIELNIDSKGMSNIKGFKLSNKYVLGWNDQVCYFYDIKQEQYGEVSLQFDKKDNIKIIEASHIESHHHGLLKKELFLLRLENSMQVQTIVLWDQISSSEQCSCDVSPLNQLLFDTQGHVYILDSNLGLIETLSNSGHARHLSFRKNVRLNNQNRDTSLIQSEDLDIGYKVKIVSLMNNNQKNFDRIRRQNTTENLSFHFEKITQKKYIDYIIVGNEVVLPHSYFQIILNDQIKDINEKDHQNQKKSQELMQIFLNKIQPLNFTYQVRNSNIFHIHANNFKELEIICEYFEKKQPLVLEFILVKNEDMKTPLDIALESRNNRSINLFMHYISLYCKETFGKSTNTLRQHFSDLLDSQNFPKLMEAALYQNHQLRLIHTISSKNEKRLEEKGIHIQHGTICKDKGFNEKFIDHSNLSERNVNVYAIRADWILLTKEGDDFLKKLSKSENLELFSLESIQTIVKFQWKIYKAAIIRKLFIPFLVYFIAFILSMTMLYQRVSSDEIEIIDDNNKLLNFILVVGVILPLQLYFLANELRQLINQGFKYFNEFWNYLDLFQLLLALYLSFIMLTQSPQVDSTRVNSVGAATVIFLYLKFFYFLRLFDKTAPFIRMVVQMAYDIRIFIYIFFLTIIGFGNGFYLLSISNRNEDDRFIKSFPMSIMFVYRMALGDFDTEKFGNESIYLVWFIFILSTMLIMILLLNLLIAIMGDSYGKVTQAEEQSKVQEYLQLLLDNSFLIDKQKIFDDVKFIICIKLDEDDDNLNTEQNNMMKKMLQNQELLMNTIQDVQKNQVSLREQFNREIIHRDKSNIIPQIIESQVTDNRPKTPKPNRTIRTNVKKIN</sequence>
<keyword evidence="5 7" id="KW-0472">Membrane</keyword>
<reference evidence="9 10" key="1">
    <citation type="submission" date="2014-06" db="EMBL/GenBank/DDBJ databases">
        <authorList>
            <person name="Swart Estienne"/>
        </authorList>
    </citation>
    <scope>NUCLEOTIDE SEQUENCE [LARGE SCALE GENOMIC DNA]</scope>
    <source>
        <strain evidence="9 10">130c</strain>
    </source>
</reference>
<protein>
    <submittedName>
        <fullName evidence="9">Wd-40 repeat protein</fullName>
    </submittedName>
</protein>
<evidence type="ECO:0000313" key="10">
    <source>
        <dbReference type="Proteomes" id="UP000039865"/>
    </source>
</evidence>